<keyword evidence="1" id="KW-0472">Membrane</keyword>
<dbReference type="EMBL" id="AP024545">
    <property type="protein sequence ID" value="BCT93649.1"/>
    <property type="molecule type" value="Genomic_DNA"/>
</dbReference>
<reference evidence="2 3" key="1">
    <citation type="submission" date="2021-03" db="EMBL/GenBank/DDBJ databases">
        <title>Complete Genome Sequences of Two Lysobacter Strains Isolated from Sea Water (Lysobacter caseinilyticus) and Soil (Lysobacter helvus) in South Korea.</title>
        <authorList>
            <person name="Watanabe Y."/>
            <person name="Arakawa K."/>
        </authorList>
    </citation>
    <scope>NUCLEOTIDE SEQUENCE [LARGE SCALE GENOMIC DNA]</scope>
    <source>
        <strain evidence="2 3">KVB24</strain>
    </source>
</reference>
<evidence type="ECO:0000256" key="1">
    <source>
        <dbReference type="SAM" id="Phobius"/>
    </source>
</evidence>
<dbReference type="Proteomes" id="UP000681317">
    <property type="component" value="Chromosome"/>
</dbReference>
<protein>
    <recommendedName>
        <fullName evidence="4">DUF304 domain-containing protein</fullName>
    </recommendedName>
</protein>
<keyword evidence="1" id="KW-0812">Transmembrane</keyword>
<gene>
    <name evidence="2" type="ORF">LYSCAS_26730</name>
</gene>
<feature type="transmembrane region" description="Helical" evidence="1">
    <location>
        <begin position="6"/>
        <end position="28"/>
    </location>
</feature>
<name>A0ABN6FVD0_9GAMM</name>
<proteinExistence type="predicted"/>
<keyword evidence="3" id="KW-1185">Reference proteome</keyword>
<evidence type="ECO:0000313" key="3">
    <source>
        <dbReference type="Proteomes" id="UP000681317"/>
    </source>
</evidence>
<evidence type="ECO:0000313" key="2">
    <source>
        <dbReference type="EMBL" id="BCT93649.1"/>
    </source>
</evidence>
<evidence type="ECO:0008006" key="4">
    <source>
        <dbReference type="Google" id="ProtNLM"/>
    </source>
</evidence>
<organism evidence="2 3">
    <name type="scientific">Noviluteimonas caseinilytica</name>
    <dbReference type="NCBI Taxonomy" id="2675101"/>
    <lineage>
        <taxon>Bacteria</taxon>
        <taxon>Pseudomonadati</taxon>
        <taxon>Pseudomonadota</taxon>
        <taxon>Gammaproteobacteria</taxon>
        <taxon>Lysobacterales</taxon>
        <taxon>Lysobacteraceae</taxon>
        <taxon>Noviluteimonas</taxon>
    </lineage>
</organism>
<keyword evidence="1" id="KW-1133">Transmembrane helix</keyword>
<accession>A0ABN6FVD0</accession>
<sequence length="121" mass="12944">MHPVGNIVNYAFLAFLGVIVCVVLYRLVRYRSLAGARFGAATVALGEVAAADSFHMPVRVRVHSLESAVPYRGVGLEFVAKALGHIRVMPVTLSNAQALQLAKLLSEAAGERPGNSLRESD</sequence>